<organism evidence="1">
    <name type="scientific">Ixodes ricinus</name>
    <name type="common">Common tick</name>
    <name type="synonym">Acarus ricinus</name>
    <dbReference type="NCBI Taxonomy" id="34613"/>
    <lineage>
        <taxon>Eukaryota</taxon>
        <taxon>Metazoa</taxon>
        <taxon>Ecdysozoa</taxon>
        <taxon>Arthropoda</taxon>
        <taxon>Chelicerata</taxon>
        <taxon>Arachnida</taxon>
        <taxon>Acari</taxon>
        <taxon>Parasitiformes</taxon>
        <taxon>Ixodida</taxon>
        <taxon>Ixodoidea</taxon>
        <taxon>Ixodidae</taxon>
        <taxon>Ixodinae</taxon>
        <taxon>Ixodes</taxon>
    </lineage>
</organism>
<evidence type="ECO:0000313" key="1">
    <source>
        <dbReference type="EMBL" id="MXU92032.1"/>
    </source>
</evidence>
<sequence>MVRTGALLTAVHVMARVSWPTETLNCEINGRAMCLSPQKPRRRRLLLDLVALHAEVVAKLRMAPSHKIILTKQTSLNGHCCEVVLPVLFKNLRLCTQVKCNPCHIRVIFSKRRHWAVRFPIFLIVIWL</sequence>
<accession>A0A6B0UQT9</accession>
<dbReference type="AlphaFoldDB" id="A0A6B0UQT9"/>
<proteinExistence type="predicted"/>
<protein>
    <submittedName>
        <fullName evidence="1">Putative secreted protein</fullName>
    </submittedName>
</protein>
<name>A0A6B0UQT9_IXORI</name>
<reference evidence="1" key="1">
    <citation type="submission" date="2019-12" db="EMBL/GenBank/DDBJ databases">
        <title>An insight into the sialome of adult female Ixodes ricinus ticks feeding for 6 days.</title>
        <authorList>
            <person name="Perner J."/>
            <person name="Ribeiro J.M.C."/>
        </authorList>
    </citation>
    <scope>NUCLEOTIDE SEQUENCE</scope>
    <source>
        <strain evidence="1">Semi-engorged</strain>
        <tissue evidence="1">Salivary glands</tissue>
    </source>
</reference>
<dbReference type="EMBL" id="GIFC01009949">
    <property type="protein sequence ID" value="MXU92032.1"/>
    <property type="molecule type" value="Transcribed_RNA"/>
</dbReference>